<proteinExistence type="inferred from homology"/>
<keyword evidence="4" id="KW-0133">Cell shape</keyword>
<feature type="active site" description="Acyl-ester intermediate" evidence="7">
    <location>
        <position position="72"/>
    </location>
</feature>
<evidence type="ECO:0000256" key="8">
    <source>
        <dbReference type="PIRSR" id="PIRSR618044-2"/>
    </source>
</evidence>
<reference evidence="14" key="1">
    <citation type="submission" date="2018-03" db="EMBL/GenBank/DDBJ databases">
        <authorList>
            <person name="Zecchin S."/>
        </authorList>
    </citation>
    <scope>NUCLEOTIDE SEQUENCE [LARGE SCALE GENOMIC DNA]</scope>
</reference>
<keyword evidence="11" id="KW-1133">Transmembrane helix</keyword>
<dbReference type="PANTHER" id="PTHR21581">
    <property type="entry name" value="D-ALANYL-D-ALANINE CARBOXYPEPTIDASE"/>
    <property type="match status" value="1"/>
</dbReference>
<keyword evidence="13" id="KW-0645">Protease</keyword>
<dbReference type="GO" id="GO:0008360">
    <property type="term" value="P:regulation of cell shape"/>
    <property type="evidence" value="ECO:0007669"/>
    <property type="project" value="UniProtKB-KW"/>
</dbReference>
<keyword evidence="6" id="KW-0961">Cell wall biogenesis/degradation</keyword>
<keyword evidence="5" id="KW-0573">Peptidoglycan synthesis</keyword>
<dbReference type="GO" id="GO:0009252">
    <property type="term" value="P:peptidoglycan biosynthetic process"/>
    <property type="evidence" value="ECO:0007669"/>
    <property type="project" value="UniProtKB-KW"/>
</dbReference>
<feature type="active site" evidence="7">
    <location>
        <position position="127"/>
    </location>
</feature>
<dbReference type="Pfam" id="PF00768">
    <property type="entry name" value="Peptidase_S11"/>
    <property type="match status" value="1"/>
</dbReference>
<comment type="similarity">
    <text evidence="1 9">Belongs to the peptidase S11 family.</text>
</comment>
<dbReference type="AlphaFoldDB" id="A0A2U3QJD7"/>
<feature type="domain" description="Peptidase S11 D-alanyl-D-alanine carboxypeptidase A N-terminal" evidence="12">
    <location>
        <begin position="40"/>
        <end position="263"/>
    </location>
</feature>
<accession>A0A2U3QJD7</accession>
<evidence type="ECO:0000256" key="2">
    <source>
        <dbReference type="ARBA" id="ARBA00022729"/>
    </source>
</evidence>
<keyword evidence="3 13" id="KW-0378">Hydrolase</keyword>
<evidence type="ECO:0000313" key="14">
    <source>
        <dbReference type="Proteomes" id="UP000245125"/>
    </source>
</evidence>
<evidence type="ECO:0000259" key="12">
    <source>
        <dbReference type="Pfam" id="PF00768"/>
    </source>
</evidence>
<keyword evidence="14" id="KW-1185">Reference proteome</keyword>
<evidence type="ECO:0000256" key="9">
    <source>
        <dbReference type="RuleBase" id="RU004016"/>
    </source>
</evidence>
<dbReference type="GO" id="GO:0009002">
    <property type="term" value="F:serine-type D-Ala-D-Ala carboxypeptidase activity"/>
    <property type="evidence" value="ECO:0007669"/>
    <property type="project" value="UniProtKB-EC"/>
</dbReference>
<evidence type="ECO:0000256" key="6">
    <source>
        <dbReference type="ARBA" id="ARBA00023316"/>
    </source>
</evidence>
<organism evidence="13 14">
    <name type="scientific">Candidatus Sulfobium mesophilum</name>
    <dbReference type="NCBI Taxonomy" id="2016548"/>
    <lineage>
        <taxon>Bacteria</taxon>
        <taxon>Pseudomonadati</taxon>
        <taxon>Nitrospirota</taxon>
        <taxon>Nitrospiria</taxon>
        <taxon>Nitrospirales</taxon>
        <taxon>Nitrospiraceae</taxon>
        <taxon>Candidatus Sulfobium</taxon>
    </lineage>
</organism>
<evidence type="ECO:0000256" key="1">
    <source>
        <dbReference type="ARBA" id="ARBA00007164"/>
    </source>
</evidence>
<dbReference type="InterPro" id="IPR001967">
    <property type="entry name" value="Peptidase_S11_N"/>
</dbReference>
<dbReference type="SUPFAM" id="SSF56601">
    <property type="entry name" value="beta-lactamase/transpeptidase-like"/>
    <property type="match status" value="1"/>
</dbReference>
<feature type="transmembrane region" description="Helical" evidence="11">
    <location>
        <begin position="20"/>
        <end position="40"/>
    </location>
</feature>
<evidence type="ECO:0000256" key="4">
    <source>
        <dbReference type="ARBA" id="ARBA00022960"/>
    </source>
</evidence>
<dbReference type="GO" id="GO:0006508">
    <property type="term" value="P:proteolysis"/>
    <property type="evidence" value="ECO:0007669"/>
    <property type="project" value="InterPro"/>
</dbReference>
<evidence type="ECO:0000256" key="5">
    <source>
        <dbReference type="ARBA" id="ARBA00022984"/>
    </source>
</evidence>
<gene>
    <name evidence="13" type="ORF">NBG4_590015</name>
</gene>
<dbReference type="EC" id="3.4.16.4" evidence="13"/>
<evidence type="ECO:0000256" key="3">
    <source>
        <dbReference type="ARBA" id="ARBA00022801"/>
    </source>
</evidence>
<dbReference type="Gene3D" id="3.40.710.10">
    <property type="entry name" value="DD-peptidase/beta-lactamase superfamily"/>
    <property type="match status" value="1"/>
</dbReference>
<name>A0A2U3QJD7_9BACT</name>
<dbReference type="PANTHER" id="PTHR21581:SF26">
    <property type="entry name" value="D-ALANYL-D-ALANINE ENDOPEPTIDASE"/>
    <property type="match status" value="1"/>
</dbReference>
<evidence type="ECO:0000256" key="7">
    <source>
        <dbReference type="PIRSR" id="PIRSR618044-1"/>
    </source>
</evidence>
<dbReference type="InterPro" id="IPR018044">
    <property type="entry name" value="Peptidase_S11"/>
</dbReference>
<evidence type="ECO:0000256" key="10">
    <source>
        <dbReference type="SAM" id="MobiDB-lite"/>
    </source>
</evidence>
<keyword evidence="11" id="KW-0812">Transmembrane</keyword>
<dbReference type="OrthoDB" id="9791132at2"/>
<evidence type="ECO:0000313" key="13">
    <source>
        <dbReference type="EMBL" id="SPQ01522.1"/>
    </source>
</evidence>
<evidence type="ECO:0000256" key="11">
    <source>
        <dbReference type="SAM" id="Phobius"/>
    </source>
</evidence>
<dbReference type="GO" id="GO:0071555">
    <property type="term" value="P:cell wall organization"/>
    <property type="evidence" value="ECO:0007669"/>
    <property type="project" value="UniProtKB-KW"/>
</dbReference>
<dbReference type="Proteomes" id="UP000245125">
    <property type="component" value="Unassembled WGS sequence"/>
</dbReference>
<keyword evidence="13" id="KW-0121">Carboxypeptidase</keyword>
<feature type="region of interest" description="Disordered" evidence="10">
    <location>
        <begin position="310"/>
        <end position="375"/>
    </location>
</feature>
<dbReference type="PRINTS" id="PR00725">
    <property type="entry name" value="DADACBPTASE1"/>
</dbReference>
<keyword evidence="2" id="KW-0732">Signal</keyword>
<sequence length="375" mass="41417">MTKKSKIQDAESFTDGKIFLCVSVFLLFIFYILLSSVVYAEEIRSRAAVVMDAVTGRVLYAKNPDLRLLPASTTKLMTALVVVERAKLSDVTTISKKAANTAPTKVGFREGDKVTLETLLYAALIKSANDAAVALAEAVAGSEEEFVALMNRKALTIGLDDTKFINANGLPGDGQHITAYDLSKIMRQAIKYPVLKEILGTRMTEVATETGRTKFIKNTNKLLWSDEELLGGKTGFTRQARHCFVCAGEREHETIIVALLGAPSRDLLWKESEQLMDFGLKVINRSEEPVVYLSKDDRNGPKATTALYTERSGPADEGKKLKGKKTRHGRSSKHKYVTAQHKSKNKRMVKVAQKSKNKKVKKTNIAEMDQDGVKG</sequence>
<feature type="binding site" evidence="8">
    <location>
        <position position="233"/>
    </location>
    <ligand>
        <name>substrate</name>
    </ligand>
</feature>
<keyword evidence="11" id="KW-0472">Membrane</keyword>
<dbReference type="EMBL" id="OUUY01000107">
    <property type="protein sequence ID" value="SPQ01522.1"/>
    <property type="molecule type" value="Genomic_DNA"/>
</dbReference>
<feature type="active site" description="Proton acceptor" evidence="7">
    <location>
        <position position="75"/>
    </location>
</feature>
<dbReference type="InterPro" id="IPR012338">
    <property type="entry name" value="Beta-lactam/transpept-like"/>
</dbReference>
<feature type="compositionally biased region" description="Basic residues" evidence="10">
    <location>
        <begin position="321"/>
        <end position="362"/>
    </location>
</feature>
<protein>
    <submittedName>
        <fullName evidence="13">Putative Serine-type D-Ala-D-Ala carboxypeptidase</fullName>
        <ecNumber evidence="13">3.4.16.4</ecNumber>
    </submittedName>
</protein>